<reference evidence="2" key="1">
    <citation type="submission" date="2021-04" db="EMBL/GenBank/DDBJ databases">
        <title>Pseudaminobacter soli sp. nov., isolated from paddy soil contaminated by heavy metals.</title>
        <authorList>
            <person name="Zhang K."/>
        </authorList>
    </citation>
    <scope>NUCLEOTIDE SEQUENCE</scope>
    <source>
        <strain evidence="2">19-2017</strain>
    </source>
</reference>
<evidence type="ECO:0000313" key="3">
    <source>
        <dbReference type="Proteomes" id="UP000680348"/>
    </source>
</evidence>
<evidence type="ECO:0000313" key="2">
    <source>
        <dbReference type="EMBL" id="MBS3650340.1"/>
    </source>
</evidence>
<dbReference type="RefSeq" id="WP_188255900.1">
    <property type="nucleotide sequence ID" value="NZ_JABVCF010000009.1"/>
</dbReference>
<protein>
    <submittedName>
        <fullName evidence="2">Uncharacterized protein</fullName>
    </submittedName>
</protein>
<gene>
    <name evidence="2" type="ORF">KEU06_17125</name>
</gene>
<name>A0A942E4D7_9HYPH</name>
<sequence length="208" mass="22028">MAALRLIDALPDFGAPSPSEGVHDAAPGPAVPNALAPSGPSTDELIRAAVERAEQEVAMRLSVEHEATLLAERQRHEAEIAQMQATLGEQAGVTISARLDELGREASQHASAAVARILSGVLSENLLERSVEALGRSVAAAIQDSEAIRVEVRAPQFLFEALSKALAGRAANLHHIESEGFDLSVSLDGTVMETRLSEWSATLSRILE</sequence>
<keyword evidence="3" id="KW-1185">Reference proteome</keyword>
<proteinExistence type="predicted"/>
<dbReference type="EMBL" id="JAGWCR010000009">
    <property type="protein sequence ID" value="MBS3650340.1"/>
    <property type="molecule type" value="Genomic_DNA"/>
</dbReference>
<evidence type="ECO:0000256" key="1">
    <source>
        <dbReference type="SAM" id="MobiDB-lite"/>
    </source>
</evidence>
<organism evidence="2 3">
    <name type="scientific">Pseudaminobacter soli</name>
    <name type="common">ex Zhang et al. 2022</name>
    <dbReference type="NCBI Taxonomy" id="2831468"/>
    <lineage>
        <taxon>Bacteria</taxon>
        <taxon>Pseudomonadati</taxon>
        <taxon>Pseudomonadota</taxon>
        <taxon>Alphaproteobacteria</taxon>
        <taxon>Hyphomicrobiales</taxon>
        <taxon>Phyllobacteriaceae</taxon>
        <taxon>Pseudaminobacter</taxon>
    </lineage>
</organism>
<dbReference type="Proteomes" id="UP000680348">
    <property type="component" value="Unassembled WGS sequence"/>
</dbReference>
<comment type="caution">
    <text evidence="2">The sequence shown here is derived from an EMBL/GenBank/DDBJ whole genome shotgun (WGS) entry which is preliminary data.</text>
</comment>
<dbReference type="AlphaFoldDB" id="A0A942E4D7"/>
<feature type="region of interest" description="Disordered" evidence="1">
    <location>
        <begin position="15"/>
        <end position="40"/>
    </location>
</feature>
<accession>A0A942E4D7</accession>